<keyword evidence="7" id="KW-1185">Reference proteome</keyword>
<dbReference type="PANTHER" id="PTHR18829">
    <property type="entry name" value="PROTEIN YAE1 HOMOLOG"/>
    <property type="match status" value="1"/>
</dbReference>
<proteinExistence type="predicted"/>
<dbReference type="PANTHER" id="PTHR18829:SF0">
    <property type="entry name" value="PROTEIN YAE1 HOMOLOG"/>
    <property type="match status" value="1"/>
</dbReference>
<keyword evidence="3" id="KW-0963">Cytoplasm</keyword>
<evidence type="ECO:0000313" key="6">
    <source>
        <dbReference type="EMBL" id="KAL0128884.1"/>
    </source>
</evidence>
<evidence type="ECO:0000259" key="5">
    <source>
        <dbReference type="Pfam" id="PF09811"/>
    </source>
</evidence>
<evidence type="ECO:0000256" key="2">
    <source>
        <dbReference type="ARBA" id="ARBA00004496"/>
    </source>
</evidence>
<comment type="subcellular location">
    <subcellularLocation>
        <location evidence="2">Cytoplasm</location>
    </subcellularLocation>
    <subcellularLocation>
        <location evidence="1">Nucleus</location>
    </subcellularLocation>
</comment>
<dbReference type="GO" id="GO:0005634">
    <property type="term" value="C:nucleus"/>
    <property type="evidence" value="ECO:0007669"/>
    <property type="project" value="UniProtKB-SubCell"/>
</dbReference>
<keyword evidence="4" id="KW-0539">Nucleus</keyword>
<evidence type="ECO:0000256" key="1">
    <source>
        <dbReference type="ARBA" id="ARBA00004123"/>
    </source>
</evidence>
<dbReference type="AlphaFoldDB" id="A0AAW2GNN0"/>
<accession>A0AAW2GNN0</accession>
<dbReference type="Proteomes" id="UP001430953">
    <property type="component" value="Unassembled WGS sequence"/>
</dbReference>
<dbReference type="Pfam" id="PF09811">
    <property type="entry name" value="Yae1_N"/>
    <property type="match status" value="1"/>
</dbReference>
<evidence type="ECO:0000256" key="3">
    <source>
        <dbReference type="ARBA" id="ARBA00022490"/>
    </source>
</evidence>
<gene>
    <name evidence="6" type="ORF">PUN28_003924</name>
</gene>
<evidence type="ECO:0000313" key="7">
    <source>
        <dbReference type="Proteomes" id="UP001430953"/>
    </source>
</evidence>
<evidence type="ECO:0000256" key="4">
    <source>
        <dbReference type="ARBA" id="ARBA00023242"/>
    </source>
</evidence>
<dbReference type="InterPro" id="IPR019191">
    <property type="entry name" value="Essential_protein_Yae1_N"/>
</dbReference>
<reference evidence="6 7" key="1">
    <citation type="submission" date="2023-03" db="EMBL/GenBank/DDBJ databases">
        <title>High recombination rates correlate with genetic variation in Cardiocondyla obscurior ants.</title>
        <authorList>
            <person name="Errbii M."/>
        </authorList>
    </citation>
    <scope>NUCLEOTIDE SEQUENCE [LARGE SCALE GENOMIC DNA]</scope>
    <source>
        <strain evidence="6">Alpha-2009</strain>
        <tissue evidence="6">Whole body</tissue>
    </source>
</reference>
<dbReference type="InterPro" id="IPR038881">
    <property type="entry name" value="Yae1-like"/>
</dbReference>
<feature type="domain" description="Essential protein Yae1 N-terminal" evidence="5">
    <location>
        <begin position="36"/>
        <end position="74"/>
    </location>
</feature>
<dbReference type="EMBL" id="JADYXP020000003">
    <property type="protein sequence ID" value="KAL0128884.1"/>
    <property type="molecule type" value="Genomic_DNA"/>
</dbReference>
<comment type="caution">
    <text evidence="6">The sequence shown here is derived from an EMBL/GenBank/DDBJ whole genome shotgun (WGS) entry which is preliminary data.</text>
</comment>
<sequence>MENMIQTEYDLHSTDDSLHVASKCWERLINAAVKTGYREGILDGADSVLQEGFDIGYKDGFETAFALGRYKGLVAASTSASKHPTDVAAALDKTRRGACWICDMESQNKAGTSQNAPFSEILNEQRAHSAEVISRLREYFKPLLKKSGIEIN</sequence>
<name>A0AAW2GNN0_9HYME</name>
<organism evidence="6 7">
    <name type="scientific">Cardiocondyla obscurior</name>
    <dbReference type="NCBI Taxonomy" id="286306"/>
    <lineage>
        <taxon>Eukaryota</taxon>
        <taxon>Metazoa</taxon>
        <taxon>Ecdysozoa</taxon>
        <taxon>Arthropoda</taxon>
        <taxon>Hexapoda</taxon>
        <taxon>Insecta</taxon>
        <taxon>Pterygota</taxon>
        <taxon>Neoptera</taxon>
        <taxon>Endopterygota</taxon>
        <taxon>Hymenoptera</taxon>
        <taxon>Apocrita</taxon>
        <taxon>Aculeata</taxon>
        <taxon>Formicoidea</taxon>
        <taxon>Formicidae</taxon>
        <taxon>Myrmicinae</taxon>
        <taxon>Cardiocondyla</taxon>
    </lineage>
</organism>
<dbReference type="GO" id="GO:0005737">
    <property type="term" value="C:cytoplasm"/>
    <property type="evidence" value="ECO:0007669"/>
    <property type="project" value="UniProtKB-SubCell"/>
</dbReference>
<protein>
    <recommendedName>
        <fullName evidence="5">Essential protein Yae1 N-terminal domain-containing protein</fullName>
    </recommendedName>
</protein>